<keyword evidence="3" id="KW-1185">Reference proteome</keyword>
<evidence type="ECO:0000313" key="3">
    <source>
        <dbReference type="Proteomes" id="UP000194266"/>
    </source>
</evidence>
<evidence type="ECO:0000313" key="2">
    <source>
        <dbReference type="EMBL" id="OSZ61608.1"/>
    </source>
</evidence>
<reference evidence="2 3" key="1">
    <citation type="submission" date="2016-12" db="EMBL/GenBank/DDBJ databases">
        <title>Genome Mining:The Detection of Biosynthetic Gene Clusters to Aid in the Expression of Curamycin A produced by Streptomyces sp. strain CZA14.</title>
        <authorList>
            <person name="Durrell K.A."/>
            <person name="Kirby B.M."/>
            <person name="Khan W."/>
            <person name="Mthethwa T."/>
            <person name="Le Roes-Hill M."/>
        </authorList>
    </citation>
    <scope>NUCLEOTIDE SEQUENCE [LARGE SCALE GENOMIC DNA]</scope>
    <source>
        <strain evidence="2 3">CZA14</strain>
    </source>
</reference>
<feature type="compositionally biased region" description="Low complexity" evidence="1">
    <location>
        <begin position="51"/>
        <end position="73"/>
    </location>
</feature>
<gene>
    <name evidence="2" type="ORF">OQI_04155</name>
</gene>
<organism evidence="2 3">
    <name type="scientific">Streptomyces pharetrae CZA14</name>
    <dbReference type="NCBI Taxonomy" id="1144883"/>
    <lineage>
        <taxon>Bacteria</taxon>
        <taxon>Bacillati</taxon>
        <taxon>Actinomycetota</taxon>
        <taxon>Actinomycetes</taxon>
        <taxon>Kitasatosporales</taxon>
        <taxon>Streptomycetaceae</taxon>
        <taxon>Streptomyces</taxon>
    </lineage>
</organism>
<feature type="region of interest" description="Disordered" evidence="1">
    <location>
        <begin position="1"/>
        <end position="90"/>
    </location>
</feature>
<proteinExistence type="predicted"/>
<comment type="caution">
    <text evidence="2">The sequence shown here is derived from an EMBL/GenBank/DDBJ whole genome shotgun (WGS) entry which is preliminary data.</text>
</comment>
<dbReference type="EMBL" id="MRYD01000012">
    <property type="protein sequence ID" value="OSZ61608.1"/>
    <property type="molecule type" value="Genomic_DNA"/>
</dbReference>
<protein>
    <submittedName>
        <fullName evidence="2">Uncharacterized protein</fullName>
    </submittedName>
</protein>
<dbReference type="Proteomes" id="UP000194266">
    <property type="component" value="Unassembled WGS sequence"/>
</dbReference>
<sequence>MRPTGAGRPETVSVRTSSAPCASSQREAATCSAPPGPLSGYGELIHSSITRAVSEPRPSPAARAPFSRPAASPGERPRSGVIRGDSDGRRSVIRFTPVMLPTTRAFPS</sequence>
<evidence type="ECO:0000256" key="1">
    <source>
        <dbReference type="SAM" id="MobiDB-lite"/>
    </source>
</evidence>
<feature type="compositionally biased region" description="Polar residues" evidence="1">
    <location>
        <begin position="13"/>
        <end position="27"/>
    </location>
</feature>
<name>A0ABX3YNU5_9ACTN</name>
<accession>A0ABX3YNU5</accession>